<accession>A0AAV0NMG3</accession>
<evidence type="ECO:0000256" key="1">
    <source>
        <dbReference type="ARBA" id="ARBA00009861"/>
    </source>
</evidence>
<protein>
    <submittedName>
        <fullName evidence="2">Uncharacterized protein</fullName>
    </submittedName>
</protein>
<gene>
    <name evidence="2" type="ORF">LITE_LOCUS33978</name>
</gene>
<dbReference type="PANTHER" id="PTHR31642:SF318">
    <property type="entry name" value="OMEGA-HYDROXYPALMITATE O-FERULOYL TRANSFERASE"/>
    <property type="match status" value="1"/>
</dbReference>
<dbReference type="Pfam" id="PF02458">
    <property type="entry name" value="Transferase"/>
    <property type="match status" value="1"/>
</dbReference>
<dbReference type="PANTHER" id="PTHR31642">
    <property type="entry name" value="TRICHOTHECENE 3-O-ACETYLTRANSFERASE"/>
    <property type="match status" value="1"/>
</dbReference>
<comment type="caution">
    <text evidence="2">The sequence shown here is derived from an EMBL/GenBank/DDBJ whole genome shotgun (WGS) entry which is preliminary data.</text>
</comment>
<dbReference type="InterPro" id="IPR023213">
    <property type="entry name" value="CAT-like_dom_sf"/>
</dbReference>
<keyword evidence="3" id="KW-1185">Reference proteome</keyword>
<dbReference type="EMBL" id="CAMGYJ010000008">
    <property type="protein sequence ID" value="CAI0459396.1"/>
    <property type="molecule type" value="Genomic_DNA"/>
</dbReference>
<name>A0AAV0NMG3_9ROSI</name>
<evidence type="ECO:0000313" key="2">
    <source>
        <dbReference type="EMBL" id="CAI0459396.1"/>
    </source>
</evidence>
<proteinExistence type="inferred from homology"/>
<organism evidence="2 3">
    <name type="scientific">Linum tenue</name>
    <dbReference type="NCBI Taxonomy" id="586396"/>
    <lineage>
        <taxon>Eukaryota</taxon>
        <taxon>Viridiplantae</taxon>
        <taxon>Streptophyta</taxon>
        <taxon>Embryophyta</taxon>
        <taxon>Tracheophyta</taxon>
        <taxon>Spermatophyta</taxon>
        <taxon>Magnoliopsida</taxon>
        <taxon>eudicotyledons</taxon>
        <taxon>Gunneridae</taxon>
        <taxon>Pentapetalae</taxon>
        <taxon>rosids</taxon>
        <taxon>fabids</taxon>
        <taxon>Malpighiales</taxon>
        <taxon>Linaceae</taxon>
        <taxon>Linum</taxon>
    </lineage>
</organism>
<dbReference type="Proteomes" id="UP001154282">
    <property type="component" value="Unassembled WGS sequence"/>
</dbReference>
<dbReference type="InterPro" id="IPR050317">
    <property type="entry name" value="Plant_Fungal_Acyltransferase"/>
</dbReference>
<comment type="similarity">
    <text evidence="1">Belongs to the plant acyltransferase family.</text>
</comment>
<sequence>MCRPFCNNIIVKRGQPVMVSPPQEEIKEKGVFSLSFLDHIVCWVRSIYGFKSNKKGNEMAGQVFKAALRKLLVHYYPLAGRLTVVSREKLAVSCYEKGAVFVEAEADLAMQDVEEMVRSDPSKLVDLVYDDGIHGNAKPLPECALLVAQVTKLKCGGFIFGMCISHCLTDGFTATEVVNSWAEIARGMSISVLPSLDKSSLLPRSPPKVEFIHPEFTKIENKSSSSAFNDFSKENMVHRVFHFNREFIKELKSKAMEDGVLSKCSTFECLTTFIWIARSKALNMVGDQESKLMVPVNVREKMDPPLPKGYLGNGIAVACTISKARDLNNEPFSTTVGLVQDAIKMITNASVRSSIDCHELHGNVHSFAHTMLATTWSRIPFCTTDFGWGDAIFMAPVALPVDEMLIFFPNHGKEHYGDMAVYVTLPELAMKTFQNLVMI</sequence>
<dbReference type="GO" id="GO:0016747">
    <property type="term" value="F:acyltransferase activity, transferring groups other than amino-acyl groups"/>
    <property type="evidence" value="ECO:0007669"/>
    <property type="project" value="TreeGrafter"/>
</dbReference>
<reference evidence="2" key="1">
    <citation type="submission" date="2022-08" db="EMBL/GenBank/DDBJ databases">
        <authorList>
            <person name="Gutierrez-Valencia J."/>
        </authorList>
    </citation>
    <scope>NUCLEOTIDE SEQUENCE</scope>
</reference>
<dbReference type="AlphaFoldDB" id="A0AAV0NMG3"/>
<dbReference type="Gene3D" id="3.30.559.10">
    <property type="entry name" value="Chloramphenicol acetyltransferase-like domain"/>
    <property type="match status" value="2"/>
</dbReference>
<evidence type="ECO:0000313" key="3">
    <source>
        <dbReference type="Proteomes" id="UP001154282"/>
    </source>
</evidence>